<dbReference type="RefSeq" id="WP_182327033.1">
    <property type="nucleotide sequence ID" value="NZ_CP058554.1"/>
</dbReference>
<keyword evidence="2" id="KW-1185">Reference proteome</keyword>
<dbReference type="AlphaFoldDB" id="A0A7G5EF43"/>
<accession>A0A7G5EF43</accession>
<dbReference type="EMBL" id="CP058554">
    <property type="protein sequence ID" value="QMV72618.1"/>
    <property type="molecule type" value="Genomic_DNA"/>
</dbReference>
<evidence type="ECO:0000313" key="1">
    <source>
        <dbReference type="EMBL" id="QMV72618.1"/>
    </source>
</evidence>
<dbReference type="KEGG" id="cpis:HS961_07065"/>
<name>A0A7G5EF43_9BURK</name>
<evidence type="ECO:0000313" key="2">
    <source>
        <dbReference type="Proteomes" id="UP000515240"/>
    </source>
</evidence>
<protein>
    <submittedName>
        <fullName evidence="1">Uncharacterized protein</fullName>
    </submittedName>
</protein>
<gene>
    <name evidence="1" type="ORF">HS961_07065</name>
</gene>
<organism evidence="1 2">
    <name type="scientific">Comamonas piscis</name>
    <dbReference type="NCBI Taxonomy" id="1562974"/>
    <lineage>
        <taxon>Bacteria</taxon>
        <taxon>Pseudomonadati</taxon>
        <taxon>Pseudomonadota</taxon>
        <taxon>Betaproteobacteria</taxon>
        <taxon>Burkholderiales</taxon>
        <taxon>Comamonadaceae</taxon>
        <taxon>Comamonas</taxon>
    </lineage>
</organism>
<proteinExistence type="predicted"/>
<reference evidence="1 2" key="1">
    <citation type="journal article" date="2020" name="G3 (Bethesda)">
        <title>CeMbio - The Caenorhabditis elegans Microbiome Resource.</title>
        <authorList>
            <person name="Dirksen P."/>
            <person name="Assie A."/>
            <person name="Zimmermann J."/>
            <person name="Zhang F."/>
            <person name="Tietje A.M."/>
            <person name="Marsh S.A."/>
            <person name="Felix M.A."/>
            <person name="Shapira M."/>
            <person name="Kaleta C."/>
            <person name="Schulenburg H."/>
            <person name="Samuel B."/>
        </authorList>
    </citation>
    <scope>NUCLEOTIDE SEQUENCE [LARGE SCALE GENOMIC DNA]</scope>
    <source>
        <strain evidence="1 2">BIGb0172</strain>
    </source>
</reference>
<dbReference type="Proteomes" id="UP000515240">
    <property type="component" value="Chromosome"/>
</dbReference>
<sequence length="71" mass="7706">MNTKPIPQLHACPQCHGVHSNAQDLFDCCIWQHVTAPERLQMQREVEAGQPLPLVLLNHGAQAGDAQGALA</sequence>